<dbReference type="EC" id="2.1.1.71" evidence="15"/>
<keyword evidence="14" id="KW-1208">Phospholipid metabolism</keyword>
<keyword evidence="13" id="KW-0594">Phospholipid biosynthesis</keyword>
<keyword evidence="6" id="KW-0808">Transferase</keyword>
<comment type="pathway">
    <text evidence="3">Lipid metabolism.</text>
</comment>
<dbReference type="PANTHER" id="PTHR15458">
    <property type="entry name" value="PHOSPHATIDYLETHANOLAMINE N-METHYLTRANSFERASE"/>
    <property type="match status" value="1"/>
</dbReference>
<evidence type="ECO:0000256" key="7">
    <source>
        <dbReference type="ARBA" id="ARBA00022691"/>
    </source>
</evidence>
<dbReference type="GO" id="GO:0006656">
    <property type="term" value="P:phosphatidylcholine biosynthetic process"/>
    <property type="evidence" value="ECO:0007669"/>
    <property type="project" value="UniProtKB-UniPathway"/>
</dbReference>
<feature type="transmembrane region" description="Helical" evidence="16">
    <location>
        <begin position="425"/>
        <end position="445"/>
    </location>
</feature>
<dbReference type="InterPro" id="IPR024960">
    <property type="entry name" value="PEMT/MFAP"/>
</dbReference>
<feature type="transmembrane region" description="Helical" evidence="16">
    <location>
        <begin position="81"/>
        <end position="101"/>
    </location>
</feature>
<reference evidence="17" key="1">
    <citation type="submission" date="2021-01" db="EMBL/GenBank/DDBJ databases">
        <authorList>
            <person name="Corre E."/>
            <person name="Pelletier E."/>
            <person name="Niang G."/>
            <person name="Scheremetjew M."/>
            <person name="Finn R."/>
            <person name="Kale V."/>
            <person name="Holt S."/>
            <person name="Cochrane G."/>
            <person name="Meng A."/>
            <person name="Brown T."/>
            <person name="Cohen L."/>
        </authorList>
    </citation>
    <scope>NUCLEOTIDE SEQUENCE</scope>
    <source>
        <strain evidence="17">CCMP494</strain>
    </source>
</reference>
<evidence type="ECO:0000256" key="8">
    <source>
        <dbReference type="ARBA" id="ARBA00022692"/>
    </source>
</evidence>
<evidence type="ECO:0000256" key="14">
    <source>
        <dbReference type="ARBA" id="ARBA00023264"/>
    </source>
</evidence>
<evidence type="ECO:0000256" key="6">
    <source>
        <dbReference type="ARBA" id="ARBA00022679"/>
    </source>
</evidence>
<dbReference type="AlphaFoldDB" id="A0A7S0KWY8"/>
<evidence type="ECO:0000256" key="10">
    <source>
        <dbReference type="ARBA" id="ARBA00022989"/>
    </source>
</evidence>
<dbReference type="UniPathway" id="UPA00753"/>
<evidence type="ECO:0000313" key="17">
    <source>
        <dbReference type="EMBL" id="CAD8594729.1"/>
    </source>
</evidence>
<keyword evidence="11" id="KW-0443">Lipid metabolism</keyword>
<evidence type="ECO:0000256" key="3">
    <source>
        <dbReference type="ARBA" id="ARBA00005189"/>
    </source>
</evidence>
<keyword evidence="9" id="KW-0256">Endoplasmic reticulum</keyword>
<feature type="transmembrane region" description="Helical" evidence="16">
    <location>
        <begin position="24"/>
        <end position="43"/>
    </location>
</feature>
<dbReference type="PANTHER" id="PTHR15458:SF5">
    <property type="entry name" value="PHOSPHATIDYLETHANOLAMINE N-METHYLTRANSFERASE"/>
    <property type="match status" value="1"/>
</dbReference>
<dbReference type="Pfam" id="PF04191">
    <property type="entry name" value="PEMT"/>
    <property type="match status" value="1"/>
</dbReference>
<dbReference type="EMBL" id="HBEV01015595">
    <property type="protein sequence ID" value="CAD8594729.1"/>
    <property type="molecule type" value="Transcribed_RNA"/>
</dbReference>
<keyword evidence="8 16" id="KW-0812">Transmembrane</keyword>
<feature type="transmembrane region" description="Helical" evidence="16">
    <location>
        <begin position="524"/>
        <end position="543"/>
    </location>
</feature>
<keyword evidence="7" id="KW-0949">S-adenosyl-L-methionine</keyword>
<evidence type="ECO:0000256" key="9">
    <source>
        <dbReference type="ARBA" id="ARBA00022824"/>
    </source>
</evidence>
<sequence>MGANSSFQDLAVRFRAYHTNSLNVALHMVTTPVGIIAALVLMVNHPAVTQQHFQIAVGAYVASLLVTLGDIKLWVATSAMMAGLAALAVHIAPALATYDALKLMGFAYIGQELAHIVTGEKTFQSTYQAASPTFLALLLEHTYFLLPLCIDALVNMKASFAEWIVAHNYVVRCKLENSADKAARKTIYDFVTAEDPDRTCTAHWWYQKLEGKVKDAFSHCMSCDAMMGMFYERFRPDLYNVDPIPSMNEIYVASSHHNNNSDTVFYTQHCDGPWSVWPWCHVYRVMLAVNENVQVETLFTMERGGGCLSDGDAVGFDYNREIHVIADLPTKNKDRRITCKLHYVVYPKFFGPFGRLVGTLATWYNTTARNLFLATIRPRGLFWRFMAFHVIFWTKRVRELEMYAGLNNVAVAAALFAVGQLIHPYFFMVATSFTHYCMYIATYHYRYKINFGVFKRNVVFFKTIALTHLCWNYLTNFTYDPVSIAMLVVGYGLSTAATVALGIDQTYFGVELGVMKPNFVSQFPYGYVPHPMIIGSIVGLLGFHKMATFRAALPYLVPVHICMYMTHMIQEQVFDIYKKDWHAGAKKVGAAPVKGRGKRVKAH</sequence>
<keyword evidence="10 16" id="KW-1133">Transmembrane helix</keyword>
<evidence type="ECO:0000256" key="12">
    <source>
        <dbReference type="ARBA" id="ARBA00023136"/>
    </source>
</evidence>
<evidence type="ECO:0000256" key="11">
    <source>
        <dbReference type="ARBA" id="ARBA00023098"/>
    </source>
</evidence>
<dbReference type="GO" id="GO:0032259">
    <property type="term" value="P:methylation"/>
    <property type="evidence" value="ECO:0007669"/>
    <property type="project" value="UniProtKB-KW"/>
</dbReference>
<organism evidence="17">
    <name type="scientific">Micromonas pusilla</name>
    <name type="common">Picoplanktonic green alga</name>
    <name type="synonym">Chromulina pusilla</name>
    <dbReference type="NCBI Taxonomy" id="38833"/>
    <lineage>
        <taxon>Eukaryota</taxon>
        <taxon>Viridiplantae</taxon>
        <taxon>Chlorophyta</taxon>
        <taxon>Mamiellophyceae</taxon>
        <taxon>Mamiellales</taxon>
        <taxon>Mamiellaceae</taxon>
        <taxon>Micromonas</taxon>
    </lineage>
</organism>
<evidence type="ECO:0000256" key="16">
    <source>
        <dbReference type="SAM" id="Phobius"/>
    </source>
</evidence>
<name>A0A7S0KWY8_MICPS</name>
<comment type="subcellular location">
    <subcellularLocation>
        <location evidence="1">Endoplasmic reticulum membrane</location>
        <topology evidence="1">Multi-pass membrane protein</topology>
    </subcellularLocation>
</comment>
<evidence type="ECO:0000256" key="5">
    <source>
        <dbReference type="ARBA" id="ARBA00022603"/>
    </source>
</evidence>
<evidence type="ECO:0000256" key="1">
    <source>
        <dbReference type="ARBA" id="ARBA00004477"/>
    </source>
</evidence>
<evidence type="ECO:0000256" key="15">
    <source>
        <dbReference type="ARBA" id="ARBA00034137"/>
    </source>
</evidence>
<feature type="transmembrane region" description="Helical" evidence="16">
    <location>
        <begin position="481"/>
        <end position="503"/>
    </location>
</feature>
<keyword evidence="5" id="KW-0489">Methyltransferase</keyword>
<keyword evidence="12 16" id="KW-0472">Membrane</keyword>
<protein>
    <recommendedName>
        <fullName evidence="15">phosphatidyl-N-methylethanolamine N-methyltransferase</fullName>
        <ecNumber evidence="15">2.1.1.71</ecNumber>
    </recommendedName>
</protein>
<accession>A0A7S0KWY8</accession>
<gene>
    <name evidence="17" type="ORF">MSP1404_LOCUS12134</name>
</gene>
<dbReference type="InterPro" id="IPR007318">
    <property type="entry name" value="Phopholipid_MeTrfase"/>
</dbReference>
<feature type="transmembrane region" description="Helical" evidence="16">
    <location>
        <begin position="55"/>
        <end position="75"/>
    </location>
</feature>
<evidence type="ECO:0000256" key="13">
    <source>
        <dbReference type="ARBA" id="ARBA00023209"/>
    </source>
</evidence>
<evidence type="ECO:0000256" key="4">
    <source>
        <dbReference type="ARBA" id="ARBA00022516"/>
    </source>
</evidence>
<comment type="pathway">
    <text evidence="2">Phospholipid metabolism; phosphatidylcholine biosynthesis.</text>
</comment>
<keyword evidence="4" id="KW-0444">Lipid biosynthesis</keyword>
<evidence type="ECO:0000256" key="2">
    <source>
        <dbReference type="ARBA" id="ARBA00004969"/>
    </source>
</evidence>
<dbReference type="GO" id="GO:0000773">
    <property type="term" value="F:phosphatidyl-N-methylethanolamine N-methyltransferase activity"/>
    <property type="evidence" value="ECO:0007669"/>
    <property type="project" value="UniProtKB-EC"/>
</dbReference>
<proteinExistence type="predicted"/>
<dbReference type="GO" id="GO:0005789">
    <property type="term" value="C:endoplasmic reticulum membrane"/>
    <property type="evidence" value="ECO:0007669"/>
    <property type="project" value="UniProtKB-SubCell"/>
</dbReference>